<dbReference type="Proteomes" id="UP001218218">
    <property type="component" value="Unassembled WGS sequence"/>
</dbReference>
<evidence type="ECO:0000313" key="1">
    <source>
        <dbReference type="EMBL" id="KAJ7352191.1"/>
    </source>
</evidence>
<organism evidence="1 2">
    <name type="scientific">Mycena albidolilacea</name>
    <dbReference type="NCBI Taxonomy" id="1033008"/>
    <lineage>
        <taxon>Eukaryota</taxon>
        <taxon>Fungi</taxon>
        <taxon>Dikarya</taxon>
        <taxon>Basidiomycota</taxon>
        <taxon>Agaricomycotina</taxon>
        <taxon>Agaricomycetes</taxon>
        <taxon>Agaricomycetidae</taxon>
        <taxon>Agaricales</taxon>
        <taxon>Marasmiineae</taxon>
        <taxon>Mycenaceae</taxon>
        <taxon>Mycena</taxon>
    </lineage>
</organism>
<protein>
    <submittedName>
        <fullName evidence="1">Uncharacterized protein</fullName>
    </submittedName>
</protein>
<proteinExistence type="predicted"/>
<evidence type="ECO:0000313" key="2">
    <source>
        <dbReference type="Proteomes" id="UP001218218"/>
    </source>
</evidence>
<comment type="caution">
    <text evidence="1">The sequence shown here is derived from an EMBL/GenBank/DDBJ whole genome shotgun (WGS) entry which is preliminary data.</text>
</comment>
<sequence length="142" mass="15796">MSHTQISISSTSTISPSALRERCGLTLILLFAPAFPTIHAKGHIGPTAGNIPRRRRSRRLMPPPLLWMRTPAARSISRERGLRHASDIYCMRGPRFGTGTLHARYKVPPFTSRAHEGFAELGWSTRNTLALRDAPHDTFAVT</sequence>
<gene>
    <name evidence="1" type="ORF">DFH08DRAFT_957001</name>
</gene>
<accession>A0AAD7A8J6</accession>
<dbReference type="EMBL" id="JARIHO010000012">
    <property type="protein sequence ID" value="KAJ7352191.1"/>
    <property type="molecule type" value="Genomic_DNA"/>
</dbReference>
<name>A0AAD7A8J6_9AGAR</name>
<reference evidence="1" key="1">
    <citation type="submission" date="2023-03" db="EMBL/GenBank/DDBJ databases">
        <title>Massive genome expansion in bonnet fungi (Mycena s.s.) driven by repeated elements and novel gene families across ecological guilds.</title>
        <authorList>
            <consortium name="Lawrence Berkeley National Laboratory"/>
            <person name="Harder C.B."/>
            <person name="Miyauchi S."/>
            <person name="Viragh M."/>
            <person name="Kuo A."/>
            <person name="Thoen E."/>
            <person name="Andreopoulos B."/>
            <person name="Lu D."/>
            <person name="Skrede I."/>
            <person name="Drula E."/>
            <person name="Henrissat B."/>
            <person name="Morin E."/>
            <person name="Kohler A."/>
            <person name="Barry K."/>
            <person name="LaButti K."/>
            <person name="Morin E."/>
            <person name="Salamov A."/>
            <person name="Lipzen A."/>
            <person name="Mereny Z."/>
            <person name="Hegedus B."/>
            <person name="Baldrian P."/>
            <person name="Stursova M."/>
            <person name="Weitz H."/>
            <person name="Taylor A."/>
            <person name="Grigoriev I.V."/>
            <person name="Nagy L.G."/>
            <person name="Martin F."/>
            <person name="Kauserud H."/>
        </authorList>
    </citation>
    <scope>NUCLEOTIDE SEQUENCE</scope>
    <source>
        <strain evidence="1">CBHHK002</strain>
    </source>
</reference>
<dbReference type="AlphaFoldDB" id="A0AAD7A8J6"/>
<keyword evidence="2" id="KW-1185">Reference proteome</keyword>